<feature type="compositionally biased region" description="Polar residues" evidence="8">
    <location>
        <begin position="33"/>
        <end position="44"/>
    </location>
</feature>
<dbReference type="PROSITE" id="PS51257">
    <property type="entry name" value="PROKAR_LIPOPROTEIN"/>
    <property type="match status" value="1"/>
</dbReference>
<evidence type="ECO:0000256" key="4">
    <source>
        <dbReference type="ARBA" id="ARBA00023136"/>
    </source>
</evidence>
<feature type="region of interest" description="Disordered" evidence="8">
    <location>
        <begin position="29"/>
        <end position="74"/>
    </location>
</feature>
<dbReference type="AlphaFoldDB" id="A0AAE3VKN3"/>
<evidence type="ECO:0000256" key="3">
    <source>
        <dbReference type="ARBA" id="ARBA00022729"/>
    </source>
</evidence>
<dbReference type="GO" id="GO:0004866">
    <property type="term" value="F:endopeptidase inhibitor activity"/>
    <property type="evidence" value="ECO:0007669"/>
    <property type="project" value="InterPro"/>
</dbReference>
<keyword evidence="5" id="KW-0564">Palmitate</keyword>
<keyword evidence="7" id="KW-0449">Lipoprotein</keyword>
<evidence type="ECO:0000256" key="2">
    <source>
        <dbReference type="ARBA" id="ARBA00007138"/>
    </source>
</evidence>
<comment type="similarity">
    <text evidence="2">Belongs to the rhizobiaceae omp19 lipoprotein family.</text>
</comment>
<comment type="subcellular location">
    <subcellularLocation>
        <location evidence="1">Cell outer membrane</location>
        <topology evidence="1">Lipid-anchor</topology>
    </subcellularLocation>
</comment>
<keyword evidence="4" id="KW-0472">Membrane</keyword>
<evidence type="ECO:0000313" key="11">
    <source>
        <dbReference type="EMBL" id="MDQ0314199.1"/>
    </source>
</evidence>
<protein>
    <recommendedName>
        <fullName evidence="10">Alkaline proteinase inhibitor/ Outer membrane lipoprotein Omp19 domain-containing protein</fullName>
    </recommendedName>
</protein>
<reference evidence="11" key="1">
    <citation type="submission" date="2023-07" db="EMBL/GenBank/DDBJ databases">
        <title>Genomic Encyclopedia of Type Strains, Phase IV (KMG-IV): sequencing the most valuable type-strain genomes for metagenomic binning, comparative biology and taxonomic classification.</title>
        <authorList>
            <person name="Goeker M."/>
        </authorList>
    </citation>
    <scope>NUCLEOTIDE SEQUENCE</scope>
    <source>
        <strain evidence="11">DSM 21202</strain>
    </source>
</reference>
<dbReference type="PIRSF" id="PIRSF034005">
    <property type="entry name" value="OM_lipoprot_Omp19_bac"/>
    <property type="match status" value="1"/>
</dbReference>
<evidence type="ECO:0000256" key="6">
    <source>
        <dbReference type="ARBA" id="ARBA00023237"/>
    </source>
</evidence>
<keyword evidence="12" id="KW-1185">Reference proteome</keyword>
<dbReference type="Gene3D" id="2.40.128.10">
    <property type="match status" value="1"/>
</dbReference>
<dbReference type="InterPro" id="IPR016085">
    <property type="entry name" value="Protease_inh_B-barrel_dom"/>
</dbReference>
<dbReference type="InterPro" id="IPR010571">
    <property type="entry name" value="OM_lipoprot_Omp19_bac"/>
</dbReference>
<accession>A0AAE3VKN3</accession>
<evidence type="ECO:0000313" key="12">
    <source>
        <dbReference type="Proteomes" id="UP001229244"/>
    </source>
</evidence>
<gene>
    <name evidence="11" type="ORF">J2S73_000636</name>
</gene>
<feature type="chain" id="PRO_5042297192" description="Alkaline proteinase inhibitor/ Outer membrane lipoprotein Omp19 domain-containing protein" evidence="9">
    <location>
        <begin position="19"/>
        <end position="173"/>
    </location>
</feature>
<dbReference type="Pfam" id="PF02974">
    <property type="entry name" value="Inh"/>
    <property type="match status" value="1"/>
</dbReference>
<name>A0AAE3VKN3_9HYPH</name>
<dbReference type="Proteomes" id="UP001229244">
    <property type="component" value="Unassembled WGS sequence"/>
</dbReference>
<feature type="signal peptide" evidence="9">
    <location>
        <begin position="1"/>
        <end position="18"/>
    </location>
</feature>
<feature type="domain" description="Alkaline proteinase inhibitor/ Outer membrane lipoprotein Omp19" evidence="10">
    <location>
        <begin position="83"/>
        <end position="173"/>
    </location>
</feature>
<dbReference type="InterPro" id="IPR021140">
    <property type="entry name" value="Inh/Omp19"/>
</dbReference>
<comment type="caution">
    <text evidence="11">The sequence shown here is derived from an EMBL/GenBank/DDBJ whole genome shotgun (WGS) entry which is preliminary data.</text>
</comment>
<organism evidence="11 12">
    <name type="scientific">Amorphus orientalis</name>
    <dbReference type="NCBI Taxonomy" id="649198"/>
    <lineage>
        <taxon>Bacteria</taxon>
        <taxon>Pseudomonadati</taxon>
        <taxon>Pseudomonadota</taxon>
        <taxon>Alphaproteobacteria</taxon>
        <taxon>Hyphomicrobiales</taxon>
        <taxon>Amorphaceae</taxon>
        <taxon>Amorphus</taxon>
    </lineage>
</organism>
<evidence type="ECO:0000256" key="8">
    <source>
        <dbReference type="SAM" id="MobiDB-lite"/>
    </source>
</evidence>
<evidence type="ECO:0000256" key="5">
    <source>
        <dbReference type="ARBA" id="ARBA00023139"/>
    </source>
</evidence>
<dbReference type="SUPFAM" id="SSF50882">
    <property type="entry name" value="beta-Barrel protease inhibitors"/>
    <property type="match status" value="1"/>
</dbReference>
<proteinExistence type="inferred from homology"/>
<evidence type="ECO:0000259" key="10">
    <source>
        <dbReference type="Pfam" id="PF02974"/>
    </source>
</evidence>
<evidence type="ECO:0000256" key="7">
    <source>
        <dbReference type="ARBA" id="ARBA00023288"/>
    </source>
</evidence>
<keyword evidence="3 9" id="KW-0732">Signal</keyword>
<keyword evidence="6" id="KW-0998">Cell outer membrane</keyword>
<dbReference type="GO" id="GO:0009279">
    <property type="term" value="C:cell outer membrane"/>
    <property type="evidence" value="ECO:0007669"/>
    <property type="project" value="UniProtKB-SubCell"/>
</dbReference>
<sequence length="173" mass="18021">MACKTWILALVAVGVAVGGCSSTSGRYAPSLPATPSQPVSSGQLQPIEPAPPEQPPVEETTEQTTEETQVASLPDQSTALNLERSDLLGGWGVTSAGETCQLFMTLTTWTGGYRASTRGCEGDELSTVSAWDLSGKQITLKNGEGGNVATLLATEENRFNGATVAGRAISVYR</sequence>
<dbReference type="EMBL" id="JAUSUL010000001">
    <property type="protein sequence ID" value="MDQ0314199.1"/>
    <property type="molecule type" value="Genomic_DNA"/>
</dbReference>
<evidence type="ECO:0000256" key="9">
    <source>
        <dbReference type="SAM" id="SignalP"/>
    </source>
</evidence>
<evidence type="ECO:0000256" key="1">
    <source>
        <dbReference type="ARBA" id="ARBA00004459"/>
    </source>
</evidence>
<dbReference type="RefSeq" id="WP_306883975.1">
    <property type="nucleotide sequence ID" value="NZ_JAUSUL010000001.1"/>
</dbReference>